<accession>A0A9N9C8A8</accession>
<dbReference type="OrthoDB" id="2446030at2759"/>
<feature type="region of interest" description="Disordered" evidence="1">
    <location>
        <begin position="77"/>
        <end position="129"/>
    </location>
</feature>
<reference evidence="2" key="1">
    <citation type="submission" date="2021-06" db="EMBL/GenBank/DDBJ databases">
        <authorList>
            <person name="Kallberg Y."/>
            <person name="Tangrot J."/>
            <person name="Rosling A."/>
        </authorList>
    </citation>
    <scope>NUCLEOTIDE SEQUENCE</scope>
    <source>
        <strain evidence="2">IN212</strain>
    </source>
</reference>
<gene>
    <name evidence="2" type="ORF">RFULGI_LOCUS6353</name>
</gene>
<dbReference type="Proteomes" id="UP000789396">
    <property type="component" value="Unassembled WGS sequence"/>
</dbReference>
<evidence type="ECO:0000256" key="1">
    <source>
        <dbReference type="SAM" id="MobiDB-lite"/>
    </source>
</evidence>
<evidence type="ECO:0000313" key="3">
    <source>
        <dbReference type="Proteomes" id="UP000789396"/>
    </source>
</evidence>
<proteinExistence type="predicted"/>
<dbReference type="AlphaFoldDB" id="A0A9N9C8A8"/>
<feature type="compositionally biased region" description="Polar residues" evidence="1">
    <location>
        <begin position="77"/>
        <end position="125"/>
    </location>
</feature>
<feature type="region of interest" description="Disordered" evidence="1">
    <location>
        <begin position="1"/>
        <end position="25"/>
    </location>
</feature>
<sequence length="210" mass="23390">MDKSAASTNQSTPAAKNTNPSLSLPNIDSNTKAYIEAACQASSNMIISTIKEYIDQTLDAHMVLINKLNTRIDSSLNQQKQSPQLTHPTQNPQDTAATHNHTFNLSSPQQTNRPNDNSNTQQGNCPLTPLLNNLLIDASNSSQYNERDITTQATPHTNKAIKIKTTMRKFPSFEYTEDLPPVDGFERRCFYNKHLNTKQPDTTAPHPPKN</sequence>
<evidence type="ECO:0000313" key="2">
    <source>
        <dbReference type="EMBL" id="CAG8594285.1"/>
    </source>
</evidence>
<organism evidence="2 3">
    <name type="scientific">Racocetra fulgida</name>
    <dbReference type="NCBI Taxonomy" id="60492"/>
    <lineage>
        <taxon>Eukaryota</taxon>
        <taxon>Fungi</taxon>
        <taxon>Fungi incertae sedis</taxon>
        <taxon>Mucoromycota</taxon>
        <taxon>Glomeromycotina</taxon>
        <taxon>Glomeromycetes</taxon>
        <taxon>Diversisporales</taxon>
        <taxon>Gigasporaceae</taxon>
        <taxon>Racocetra</taxon>
    </lineage>
</organism>
<protein>
    <submittedName>
        <fullName evidence="2">6943_t:CDS:1</fullName>
    </submittedName>
</protein>
<name>A0A9N9C8A8_9GLOM</name>
<keyword evidence="3" id="KW-1185">Reference proteome</keyword>
<comment type="caution">
    <text evidence="2">The sequence shown here is derived from an EMBL/GenBank/DDBJ whole genome shotgun (WGS) entry which is preliminary data.</text>
</comment>
<dbReference type="EMBL" id="CAJVPZ010008100">
    <property type="protein sequence ID" value="CAG8594285.1"/>
    <property type="molecule type" value="Genomic_DNA"/>
</dbReference>